<evidence type="ECO:0000313" key="11">
    <source>
        <dbReference type="Proteomes" id="UP000694888"/>
    </source>
</evidence>
<keyword evidence="6" id="KW-0963">Cytoplasm</keyword>
<keyword evidence="11" id="KW-1185">Reference proteome</keyword>
<keyword evidence="8" id="KW-0969">Cilium</keyword>
<evidence type="ECO:0000256" key="10">
    <source>
        <dbReference type="ARBA" id="ARBA00023273"/>
    </source>
</evidence>
<name>A0ABM0JRB8_APLCA</name>
<evidence type="ECO:0000256" key="1">
    <source>
        <dbReference type="ARBA" id="ARBA00004114"/>
    </source>
</evidence>
<comment type="similarity">
    <text evidence="4">Belongs to the CEP19 family.</text>
</comment>
<evidence type="ECO:0000256" key="8">
    <source>
        <dbReference type="ARBA" id="ARBA00023069"/>
    </source>
</evidence>
<evidence type="ECO:0000256" key="6">
    <source>
        <dbReference type="ARBA" id="ARBA00022490"/>
    </source>
</evidence>
<dbReference type="PANTHER" id="PTHR31539">
    <property type="entry name" value="CENTROSOMAL PROTEIN OF 19K CEP19"/>
    <property type="match status" value="1"/>
</dbReference>
<evidence type="ECO:0000256" key="7">
    <source>
        <dbReference type="ARBA" id="ARBA00022794"/>
    </source>
</evidence>
<protein>
    <recommendedName>
        <fullName evidence="5">Centrosomal protein of 19 kDa</fullName>
    </recommendedName>
</protein>
<dbReference type="Pfam" id="PF14933">
    <property type="entry name" value="CEP19"/>
    <property type="match status" value="1"/>
</dbReference>
<accession>A0ABM0JRB8</accession>
<dbReference type="GeneID" id="101847042"/>
<dbReference type="RefSeq" id="XP_005099720.1">
    <property type="nucleotide sequence ID" value="XM_005099663.3"/>
</dbReference>
<evidence type="ECO:0000256" key="5">
    <source>
        <dbReference type="ARBA" id="ARBA00022015"/>
    </source>
</evidence>
<comment type="subcellular location">
    <subcellularLocation>
        <location evidence="2">Cytoplasm</location>
        <location evidence="2">Cytoskeleton</location>
        <location evidence="2">Cilium basal body</location>
    </subcellularLocation>
    <subcellularLocation>
        <location evidence="1">Cytoplasm</location>
        <location evidence="1">Cytoskeleton</location>
        <location evidence="1">Microtubule organizing center</location>
        <location evidence="1">Centrosome</location>
        <location evidence="1">Centriole</location>
    </subcellularLocation>
    <subcellularLocation>
        <location evidence="3">Cytoplasm</location>
        <location evidence="3">Cytoskeleton</location>
        <location evidence="3">Spindle</location>
    </subcellularLocation>
</comment>
<keyword evidence="9" id="KW-0206">Cytoskeleton</keyword>
<keyword evidence="10" id="KW-0966">Cell projection</keyword>
<sequence length="165" mass="18860">MADSVQLMKCGVRFQPPALVLSYKDWKTGKLRRRSMPLRNFSKNSSIDRTVEDLKASPRHARFVRLLSTAQLQRLLTIIKDKLSGLSVEASVARNNAMDTLNPEENLNKVDEETLQRKKLQMDTSFEKHRKRPGDPDFQYNVEVDFDAAVVETSGWDSDGSEVDF</sequence>
<reference evidence="12 13" key="1">
    <citation type="submission" date="2025-05" db="UniProtKB">
        <authorList>
            <consortium name="RefSeq"/>
        </authorList>
    </citation>
    <scope>IDENTIFICATION</scope>
</reference>
<gene>
    <name evidence="12 13" type="primary">LOC101847042</name>
</gene>
<dbReference type="Proteomes" id="UP000694888">
    <property type="component" value="Unplaced"/>
</dbReference>
<dbReference type="PANTHER" id="PTHR31539:SF1">
    <property type="entry name" value="CENTROSOMAL PROTEIN OF 19 KDA"/>
    <property type="match status" value="1"/>
</dbReference>
<evidence type="ECO:0000313" key="13">
    <source>
        <dbReference type="RefSeq" id="XP_005099720.1"/>
    </source>
</evidence>
<keyword evidence="7" id="KW-0970">Cilium biogenesis/degradation</keyword>
<evidence type="ECO:0000256" key="4">
    <source>
        <dbReference type="ARBA" id="ARBA00009371"/>
    </source>
</evidence>
<proteinExistence type="inferred from homology"/>
<dbReference type="RefSeq" id="XP_005099719.1">
    <property type="nucleotide sequence ID" value="XM_005099662.3"/>
</dbReference>
<dbReference type="InterPro" id="IPR029412">
    <property type="entry name" value="CEP19"/>
</dbReference>
<evidence type="ECO:0000256" key="9">
    <source>
        <dbReference type="ARBA" id="ARBA00023212"/>
    </source>
</evidence>
<evidence type="ECO:0000256" key="2">
    <source>
        <dbReference type="ARBA" id="ARBA00004120"/>
    </source>
</evidence>
<organism evidence="11 12">
    <name type="scientific">Aplysia californica</name>
    <name type="common">California sea hare</name>
    <dbReference type="NCBI Taxonomy" id="6500"/>
    <lineage>
        <taxon>Eukaryota</taxon>
        <taxon>Metazoa</taxon>
        <taxon>Spiralia</taxon>
        <taxon>Lophotrochozoa</taxon>
        <taxon>Mollusca</taxon>
        <taxon>Gastropoda</taxon>
        <taxon>Heterobranchia</taxon>
        <taxon>Euthyneura</taxon>
        <taxon>Tectipleura</taxon>
        <taxon>Aplysiida</taxon>
        <taxon>Aplysioidea</taxon>
        <taxon>Aplysiidae</taxon>
        <taxon>Aplysia</taxon>
    </lineage>
</organism>
<evidence type="ECO:0000313" key="12">
    <source>
        <dbReference type="RefSeq" id="XP_005099719.1"/>
    </source>
</evidence>
<evidence type="ECO:0000256" key="3">
    <source>
        <dbReference type="ARBA" id="ARBA00004186"/>
    </source>
</evidence>